<sequence length="126" mass="13684">MPFLNGQKVRHRAALRGWDLHKLAETAELPVRAVQNSTRAVRPQTMKITRIYALGRALALPGEDAVTVAAEIVADPTVAAEIRASNNDGVPDTPPKQPTRTNTGPTRRETTEQTKGPRRNNAEVAA</sequence>
<organism evidence="2 3">
    <name type="scientific">Amycolatopsis lurida NRRL 2430</name>
    <dbReference type="NCBI Taxonomy" id="1460371"/>
    <lineage>
        <taxon>Bacteria</taxon>
        <taxon>Bacillati</taxon>
        <taxon>Actinomycetota</taxon>
        <taxon>Actinomycetes</taxon>
        <taxon>Pseudonocardiales</taxon>
        <taxon>Pseudonocardiaceae</taxon>
        <taxon>Amycolatopsis</taxon>
    </lineage>
</organism>
<evidence type="ECO:0000313" key="2">
    <source>
        <dbReference type="EMBL" id="KFU80987.1"/>
    </source>
</evidence>
<feature type="region of interest" description="Disordered" evidence="1">
    <location>
        <begin position="83"/>
        <end position="126"/>
    </location>
</feature>
<evidence type="ECO:0000313" key="3">
    <source>
        <dbReference type="Proteomes" id="UP000256220"/>
    </source>
</evidence>
<dbReference type="EMBL" id="JFBM01000008">
    <property type="protein sequence ID" value="KFU80987.1"/>
    <property type="molecule type" value="Genomic_DNA"/>
</dbReference>
<dbReference type="Proteomes" id="UP000256220">
    <property type="component" value="Unassembled WGS sequence"/>
</dbReference>
<evidence type="ECO:0008006" key="4">
    <source>
        <dbReference type="Google" id="ProtNLM"/>
    </source>
</evidence>
<name>A0A2P2FW71_AMYLU</name>
<protein>
    <recommendedName>
        <fullName evidence="4">XRE family transcriptional regulator</fullName>
    </recommendedName>
</protein>
<gene>
    <name evidence="2" type="ORF">BB31_11430</name>
</gene>
<dbReference type="AlphaFoldDB" id="A0A2P2FW71"/>
<reference evidence="2 3" key="1">
    <citation type="journal article" date="2014" name="Genome Announc.">
        <title>Draft Genome Sequence of Amycolatopsis lurida NRRL 2430, Producer of the Glycopeptide Family Antibiotic Ristocetin.</title>
        <authorList>
            <person name="Kwun M.J."/>
            <person name="Hong H.J."/>
        </authorList>
    </citation>
    <scope>NUCLEOTIDE SEQUENCE [LARGE SCALE GENOMIC DNA]</scope>
    <source>
        <strain evidence="2 3">NRRL 2430</strain>
    </source>
</reference>
<evidence type="ECO:0000256" key="1">
    <source>
        <dbReference type="SAM" id="MobiDB-lite"/>
    </source>
</evidence>
<accession>A0A2P2FW71</accession>
<keyword evidence="3" id="KW-1185">Reference proteome</keyword>
<comment type="caution">
    <text evidence="2">The sequence shown here is derived from an EMBL/GenBank/DDBJ whole genome shotgun (WGS) entry which is preliminary data.</text>
</comment>
<proteinExistence type="predicted"/>